<dbReference type="Pfam" id="PF00487">
    <property type="entry name" value="FA_desaturase"/>
    <property type="match status" value="1"/>
</dbReference>
<evidence type="ECO:0000256" key="2">
    <source>
        <dbReference type="ARBA" id="ARBA00008749"/>
    </source>
</evidence>
<gene>
    <name evidence="5" type="ORF">IQ235_08005</name>
</gene>
<keyword evidence="6" id="KW-1185">Reference proteome</keyword>
<dbReference type="InterPro" id="IPR005804">
    <property type="entry name" value="FA_desaturase_dom"/>
</dbReference>
<keyword evidence="3" id="KW-1133">Transmembrane helix</keyword>
<keyword evidence="3" id="KW-0812">Transmembrane</keyword>
<keyword evidence="3" id="KW-0472">Membrane</keyword>
<evidence type="ECO:0000256" key="3">
    <source>
        <dbReference type="SAM" id="Phobius"/>
    </source>
</evidence>
<name>A0A928VUZ0_9CYAN</name>
<sequence>AIGAYALLPYQVLLEKHQMHHRHPATERDPDFCQKHQHNAIRWFIAFMATNMKYKGSWLQMLAMTVLFHSMWAILHFPIANVLFVWSLPMLASTVQMFYFGVFLPHREPKGGYTNRHRSRSSHYSRFWSFLTCYHFGYHWEHHEYPHLPWYKLPSAVK</sequence>
<proteinExistence type="inferred from homology"/>
<dbReference type="AlphaFoldDB" id="A0A928VUZ0"/>
<feature type="domain" description="Fatty acid desaturase" evidence="4">
    <location>
        <begin position="54"/>
        <end position="156"/>
    </location>
</feature>
<organism evidence="5 6">
    <name type="scientific">Zarconia navalis LEGE 11467</name>
    <dbReference type="NCBI Taxonomy" id="1828826"/>
    <lineage>
        <taxon>Bacteria</taxon>
        <taxon>Bacillati</taxon>
        <taxon>Cyanobacteriota</taxon>
        <taxon>Cyanophyceae</taxon>
        <taxon>Oscillatoriophycideae</taxon>
        <taxon>Oscillatoriales</taxon>
        <taxon>Oscillatoriales incertae sedis</taxon>
        <taxon>Zarconia</taxon>
        <taxon>Zarconia navalis</taxon>
    </lineage>
</organism>
<feature type="transmembrane region" description="Helical" evidence="3">
    <location>
        <begin position="58"/>
        <end position="77"/>
    </location>
</feature>
<dbReference type="RefSeq" id="WP_264320966.1">
    <property type="nucleotide sequence ID" value="NZ_JADEXN010000112.1"/>
</dbReference>
<protein>
    <submittedName>
        <fullName evidence="5">Fatty acid desaturase</fullName>
    </submittedName>
</protein>
<dbReference type="GO" id="GO:0006629">
    <property type="term" value="P:lipid metabolic process"/>
    <property type="evidence" value="ECO:0007669"/>
    <property type="project" value="InterPro"/>
</dbReference>
<comment type="similarity">
    <text evidence="2">Belongs to the fatty acid desaturase type 2 family.</text>
</comment>
<accession>A0A928VUZ0</accession>
<evidence type="ECO:0000313" key="5">
    <source>
        <dbReference type="EMBL" id="MBE9040722.1"/>
    </source>
</evidence>
<feature type="non-terminal residue" evidence="5">
    <location>
        <position position="1"/>
    </location>
</feature>
<reference evidence="5" key="1">
    <citation type="submission" date="2020-10" db="EMBL/GenBank/DDBJ databases">
        <authorList>
            <person name="Castelo-Branco R."/>
            <person name="Eusebio N."/>
            <person name="Adriana R."/>
            <person name="Vieira A."/>
            <person name="Brugerolle De Fraissinette N."/>
            <person name="Rezende De Castro R."/>
            <person name="Schneider M.P."/>
            <person name="Vasconcelos V."/>
            <person name="Leao P.N."/>
        </authorList>
    </citation>
    <scope>NUCLEOTIDE SEQUENCE</scope>
    <source>
        <strain evidence="5">LEGE 11467</strain>
    </source>
</reference>
<comment type="cofactor">
    <cofactor evidence="1">
        <name>Fe(2+)</name>
        <dbReference type="ChEBI" id="CHEBI:29033"/>
    </cofactor>
</comment>
<feature type="transmembrane region" description="Helical" evidence="3">
    <location>
        <begin position="83"/>
        <end position="104"/>
    </location>
</feature>
<evidence type="ECO:0000256" key="1">
    <source>
        <dbReference type="ARBA" id="ARBA00001954"/>
    </source>
</evidence>
<evidence type="ECO:0000313" key="6">
    <source>
        <dbReference type="Proteomes" id="UP000621799"/>
    </source>
</evidence>
<comment type="caution">
    <text evidence="5">The sequence shown here is derived from an EMBL/GenBank/DDBJ whole genome shotgun (WGS) entry which is preliminary data.</text>
</comment>
<dbReference type="EMBL" id="JADEXN010000112">
    <property type="protein sequence ID" value="MBE9040722.1"/>
    <property type="molecule type" value="Genomic_DNA"/>
</dbReference>
<evidence type="ECO:0000259" key="4">
    <source>
        <dbReference type="Pfam" id="PF00487"/>
    </source>
</evidence>
<dbReference type="Proteomes" id="UP000621799">
    <property type="component" value="Unassembled WGS sequence"/>
</dbReference>